<proteinExistence type="predicted"/>
<dbReference type="SMART" id="SM00953">
    <property type="entry name" value="RES"/>
    <property type="match status" value="1"/>
</dbReference>
<feature type="domain" description="RES" evidence="2">
    <location>
        <begin position="75"/>
        <end position="217"/>
    </location>
</feature>
<dbReference type="AlphaFoldDB" id="A0A1X2LZ89"/>
<organism evidence="3 4">
    <name type="scientific">Mycobacterium decipiens</name>
    <dbReference type="NCBI Taxonomy" id="1430326"/>
    <lineage>
        <taxon>Bacteria</taxon>
        <taxon>Bacillati</taxon>
        <taxon>Actinomycetota</taxon>
        <taxon>Actinomycetes</taxon>
        <taxon>Mycobacteriales</taxon>
        <taxon>Mycobacteriaceae</taxon>
        <taxon>Mycobacterium</taxon>
    </lineage>
</organism>
<feature type="compositionally biased region" description="Gly residues" evidence="1">
    <location>
        <begin position="24"/>
        <end position="34"/>
    </location>
</feature>
<evidence type="ECO:0000313" key="4">
    <source>
        <dbReference type="Proteomes" id="UP000193247"/>
    </source>
</evidence>
<dbReference type="EMBL" id="NCXP01000002">
    <property type="protein sequence ID" value="OSC42544.1"/>
    <property type="molecule type" value="Genomic_DNA"/>
</dbReference>
<keyword evidence="4" id="KW-1185">Reference proteome</keyword>
<comment type="caution">
    <text evidence="3">The sequence shown here is derived from an EMBL/GenBank/DDBJ whole genome shotgun (WGS) entry which is preliminary data.</text>
</comment>
<feature type="region of interest" description="Disordered" evidence="1">
    <location>
        <begin position="7"/>
        <end position="41"/>
    </location>
</feature>
<protein>
    <recommendedName>
        <fullName evidence="2">RES domain-containing protein</fullName>
    </recommendedName>
</protein>
<evidence type="ECO:0000256" key="1">
    <source>
        <dbReference type="SAM" id="MobiDB-lite"/>
    </source>
</evidence>
<evidence type="ECO:0000313" key="3">
    <source>
        <dbReference type="EMBL" id="OSC42544.1"/>
    </source>
</evidence>
<dbReference type="InterPro" id="IPR014914">
    <property type="entry name" value="RES_dom"/>
</dbReference>
<sequence length="245" mass="25845">MALLADHLSGRGPAGRPPAHRPRPGGGGGDGGAGRLLVSGPVRRPPAPFDPAIATLAAGHLLYRVLSATRTATDFNPGYGARTRFGFFGDPTVPIMYAADTEDAAIAETLLHDIPAAGGLLPYDQYAGKVLVRLEVTQGLRVGVLHGTGLRRLKVTAADLTASPASSYCSTVRWAEAAHGVGLDGLVWMSRQCNDAKAYVFFGDRCAPAFVQDPTHARIFASPADQIWLIDRCAPLHVDVLMEPS</sequence>
<reference evidence="3 4" key="1">
    <citation type="submission" date="2017-04" db="EMBL/GenBank/DDBJ databases">
        <title>The new phylogeny of genus Mycobacterium.</title>
        <authorList>
            <person name="Tortoli E."/>
            <person name="Trovato A."/>
            <person name="Cirillo D.M."/>
        </authorList>
    </citation>
    <scope>NUCLEOTIDE SEQUENCE [LARGE SCALE GENOMIC DNA]</scope>
    <source>
        <strain evidence="3 4">TBL 1200985</strain>
    </source>
</reference>
<dbReference type="OrthoDB" id="3786493at2"/>
<dbReference type="Proteomes" id="UP000193247">
    <property type="component" value="Unassembled WGS sequence"/>
</dbReference>
<accession>A0A1X2LZ89</accession>
<gene>
    <name evidence="3" type="ORF">B8W66_03065</name>
</gene>
<evidence type="ECO:0000259" key="2">
    <source>
        <dbReference type="SMART" id="SM00953"/>
    </source>
</evidence>
<dbReference type="Pfam" id="PF08808">
    <property type="entry name" value="RES"/>
    <property type="match status" value="1"/>
</dbReference>
<name>A0A1X2LZ89_9MYCO</name>
<dbReference type="STRING" id="1430326.B8W66_03065"/>